<keyword evidence="3" id="KW-0732">Signal</keyword>
<evidence type="ECO:0000313" key="4">
    <source>
        <dbReference type="EMBL" id="KKL46627.1"/>
    </source>
</evidence>
<evidence type="ECO:0008006" key="5">
    <source>
        <dbReference type="Google" id="ProtNLM"/>
    </source>
</evidence>
<dbReference type="EMBL" id="LAZR01033959">
    <property type="protein sequence ID" value="KKL46627.1"/>
    <property type="molecule type" value="Genomic_DNA"/>
</dbReference>
<evidence type="ECO:0000256" key="1">
    <source>
        <dbReference type="ARBA" id="ARBA00011028"/>
    </source>
</evidence>
<reference evidence="4" key="1">
    <citation type="journal article" date="2015" name="Nature">
        <title>Complex archaea that bridge the gap between prokaryotes and eukaryotes.</title>
        <authorList>
            <person name="Spang A."/>
            <person name="Saw J.H."/>
            <person name="Jorgensen S.L."/>
            <person name="Zaremba-Niedzwiedzka K."/>
            <person name="Martijn J."/>
            <person name="Lind A.E."/>
            <person name="van Eijk R."/>
            <person name="Schleper C."/>
            <person name="Guy L."/>
            <person name="Ettema T.J."/>
        </authorList>
    </citation>
    <scope>NUCLEOTIDE SEQUENCE</scope>
</reference>
<dbReference type="AlphaFoldDB" id="A0A0F9F6B4"/>
<comment type="similarity">
    <text evidence="1">Belongs to the bacterial solute-binding protein 9 family.</text>
</comment>
<organism evidence="4">
    <name type="scientific">marine sediment metagenome</name>
    <dbReference type="NCBI Taxonomy" id="412755"/>
    <lineage>
        <taxon>unclassified sequences</taxon>
        <taxon>metagenomes</taxon>
        <taxon>ecological metagenomes</taxon>
    </lineage>
</organism>
<dbReference type="GO" id="GO:0030001">
    <property type="term" value="P:metal ion transport"/>
    <property type="evidence" value="ECO:0007669"/>
    <property type="project" value="InterPro"/>
</dbReference>
<sequence>MRTGPMKRFITKIVRGFGILLFASTALPATADEIHVIVSINPQKYFVQQIGGDRVHVTVMVQPGANPATYEPKPRQMVALLKAKIYFAIGVPFENVWLKKIAAINPKIRIVHTDAGIEKISMERDYRRGGPHVGYNKTEDKYAKRRDHGIKDPHIWLSPPLVKIQARHVFNALLFVDPDHRSGYEANFKKFMEGLDSLDEELKAIFKGETGLLFLVFHPAWGYFAKSYGLIQLPIEVEGKEPKPARLRELIEYTKKNNIRVVFVQPQFSSKSAEIIANAIGGQVGFVDPLAQDWLGNLREVAEKFKAALR</sequence>
<accession>A0A0F9F6B4</accession>
<evidence type="ECO:0000256" key="2">
    <source>
        <dbReference type="ARBA" id="ARBA00022448"/>
    </source>
</evidence>
<dbReference type="Pfam" id="PF01297">
    <property type="entry name" value="ZnuA"/>
    <property type="match status" value="1"/>
</dbReference>
<gene>
    <name evidence="4" type="ORF">LCGC14_2343670</name>
</gene>
<dbReference type="PANTHER" id="PTHR42953">
    <property type="entry name" value="HIGH-AFFINITY ZINC UPTAKE SYSTEM PROTEIN ZNUA-RELATED"/>
    <property type="match status" value="1"/>
</dbReference>
<comment type="caution">
    <text evidence="4">The sequence shown here is derived from an EMBL/GenBank/DDBJ whole genome shotgun (WGS) entry which is preliminary data.</text>
</comment>
<name>A0A0F9F6B4_9ZZZZ</name>
<dbReference type="GO" id="GO:0046872">
    <property type="term" value="F:metal ion binding"/>
    <property type="evidence" value="ECO:0007669"/>
    <property type="project" value="InterPro"/>
</dbReference>
<dbReference type="SUPFAM" id="SSF53807">
    <property type="entry name" value="Helical backbone' metal receptor"/>
    <property type="match status" value="1"/>
</dbReference>
<dbReference type="Gene3D" id="3.40.50.1980">
    <property type="entry name" value="Nitrogenase molybdenum iron protein domain"/>
    <property type="match status" value="2"/>
</dbReference>
<evidence type="ECO:0000256" key="3">
    <source>
        <dbReference type="ARBA" id="ARBA00022729"/>
    </source>
</evidence>
<dbReference type="PANTHER" id="PTHR42953:SF3">
    <property type="entry name" value="HIGH-AFFINITY ZINC UPTAKE SYSTEM PROTEIN ZNUA"/>
    <property type="match status" value="1"/>
</dbReference>
<protein>
    <recommendedName>
        <fullName evidence="5">Cation ABC transporter substrate-binding protein</fullName>
    </recommendedName>
</protein>
<dbReference type="InterPro" id="IPR006127">
    <property type="entry name" value="ZnuA-like"/>
</dbReference>
<dbReference type="InterPro" id="IPR050492">
    <property type="entry name" value="Bact_metal-bind_prot9"/>
</dbReference>
<proteinExistence type="inferred from homology"/>
<keyword evidence="2" id="KW-0813">Transport</keyword>